<evidence type="ECO:0000256" key="1">
    <source>
        <dbReference type="ARBA" id="ARBA00004571"/>
    </source>
</evidence>
<evidence type="ECO:0000256" key="5">
    <source>
        <dbReference type="ARBA" id="ARBA00022692"/>
    </source>
</evidence>
<dbReference type="PANTHER" id="PTHR30451">
    <property type="entry name" value="OUTER MEMBRANE USHER PROTEIN"/>
    <property type="match status" value="1"/>
</dbReference>
<keyword evidence="8 9" id="KW-0998">Cell outer membrane</keyword>
<dbReference type="InterPro" id="IPR043142">
    <property type="entry name" value="PapC-like_C_sf"/>
</dbReference>
<evidence type="ECO:0000256" key="9">
    <source>
        <dbReference type="RuleBase" id="RU003884"/>
    </source>
</evidence>
<dbReference type="Gene3D" id="2.60.40.3110">
    <property type="match status" value="1"/>
</dbReference>
<dbReference type="PROSITE" id="PS01151">
    <property type="entry name" value="FIMBRIAL_USHER"/>
    <property type="match status" value="1"/>
</dbReference>
<keyword evidence="7 9" id="KW-0472">Membrane</keyword>
<evidence type="ECO:0000259" key="11">
    <source>
        <dbReference type="Pfam" id="PF13954"/>
    </source>
</evidence>
<name>A0A317Q207_9ENTR</name>
<reference evidence="12 13" key="1">
    <citation type="submission" date="2018-05" db="EMBL/GenBank/DDBJ databases">
        <title>Genomic Encyclopedia of Type Strains, Phase IV (KMG-IV): sequencing the most valuable type-strain genomes for metagenomic binning, comparative biology and taxonomic classification.</title>
        <authorList>
            <person name="Goeker M."/>
        </authorList>
    </citation>
    <scope>NUCLEOTIDE SEQUENCE [LARGE SCALE GENOMIC DNA]</scope>
    <source>
        <strain evidence="12 13">DSM 19579</strain>
    </source>
</reference>
<feature type="domain" description="PapC N-terminal" evidence="11">
    <location>
        <begin position="42"/>
        <end position="186"/>
    </location>
</feature>
<dbReference type="AlphaFoldDB" id="A0A317Q207"/>
<feature type="domain" description="PapC-like C-terminal" evidence="10">
    <location>
        <begin position="785"/>
        <end position="849"/>
    </location>
</feature>
<accession>A0A317Q207</accession>
<dbReference type="Gene3D" id="2.60.40.2610">
    <property type="entry name" value="Outer membrane usher protein FimD, plug domain"/>
    <property type="match status" value="1"/>
</dbReference>
<comment type="similarity">
    <text evidence="2 9">Belongs to the fimbrial export usher family.</text>
</comment>
<dbReference type="InterPro" id="IPR018030">
    <property type="entry name" value="Fimbrial_membr_usher_CS"/>
</dbReference>
<gene>
    <name evidence="12" type="ORF">DES37_109206</name>
</gene>
<evidence type="ECO:0000256" key="4">
    <source>
        <dbReference type="ARBA" id="ARBA00022452"/>
    </source>
</evidence>
<dbReference type="GO" id="GO:0009297">
    <property type="term" value="P:pilus assembly"/>
    <property type="evidence" value="ECO:0007669"/>
    <property type="project" value="InterPro"/>
</dbReference>
<dbReference type="PANTHER" id="PTHR30451:SF20">
    <property type="entry name" value="FIMBRIAE USHER"/>
    <property type="match status" value="1"/>
</dbReference>
<comment type="caution">
    <text evidence="12">The sequence shown here is derived from an EMBL/GenBank/DDBJ whole genome shotgun (WGS) entry which is preliminary data.</text>
</comment>
<evidence type="ECO:0000256" key="3">
    <source>
        <dbReference type="ARBA" id="ARBA00022448"/>
    </source>
</evidence>
<dbReference type="SUPFAM" id="SSF141729">
    <property type="entry name" value="FimD N-terminal domain-like"/>
    <property type="match status" value="1"/>
</dbReference>
<dbReference type="EMBL" id="QGTS01000009">
    <property type="protein sequence ID" value="PWW07086.1"/>
    <property type="molecule type" value="Genomic_DNA"/>
</dbReference>
<evidence type="ECO:0000256" key="8">
    <source>
        <dbReference type="ARBA" id="ARBA00023237"/>
    </source>
</evidence>
<keyword evidence="3 9" id="KW-0813">Transport</keyword>
<evidence type="ECO:0000256" key="2">
    <source>
        <dbReference type="ARBA" id="ARBA00008064"/>
    </source>
</evidence>
<evidence type="ECO:0000313" key="12">
    <source>
        <dbReference type="EMBL" id="PWW07086.1"/>
    </source>
</evidence>
<comment type="subcellular location">
    <subcellularLocation>
        <location evidence="1 9">Cell outer membrane</location>
        <topology evidence="1 9">Multi-pass membrane protein</topology>
    </subcellularLocation>
</comment>
<evidence type="ECO:0000256" key="6">
    <source>
        <dbReference type="ARBA" id="ARBA00022729"/>
    </source>
</evidence>
<dbReference type="InterPro" id="IPR000015">
    <property type="entry name" value="Fimb_usher"/>
</dbReference>
<evidence type="ECO:0000256" key="7">
    <source>
        <dbReference type="ARBA" id="ARBA00023136"/>
    </source>
</evidence>
<keyword evidence="9" id="KW-1029">Fimbrium biogenesis</keyword>
<keyword evidence="4" id="KW-1134">Transmembrane beta strand</keyword>
<keyword evidence="5 9" id="KW-0812">Transmembrane</keyword>
<keyword evidence="13" id="KW-1185">Reference proteome</keyword>
<dbReference type="Pfam" id="PF13954">
    <property type="entry name" value="PapC_N"/>
    <property type="match status" value="1"/>
</dbReference>
<proteinExistence type="inferred from homology"/>
<evidence type="ECO:0000259" key="10">
    <source>
        <dbReference type="Pfam" id="PF13953"/>
    </source>
</evidence>
<dbReference type="InterPro" id="IPR042186">
    <property type="entry name" value="FimD_plug_dom"/>
</dbReference>
<dbReference type="RefSeq" id="WP_110026773.1">
    <property type="nucleotide sequence ID" value="NZ_QGTS01000009.1"/>
</dbReference>
<evidence type="ECO:0000313" key="13">
    <source>
        <dbReference type="Proteomes" id="UP000246744"/>
    </source>
</evidence>
<dbReference type="InterPro" id="IPR025885">
    <property type="entry name" value="PapC_N"/>
</dbReference>
<keyword evidence="6" id="KW-0732">Signal</keyword>
<dbReference type="Pfam" id="PF13953">
    <property type="entry name" value="PapC_C"/>
    <property type="match status" value="1"/>
</dbReference>
<dbReference type="GO" id="GO:0009279">
    <property type="term" value="C:cell outer membrane"/>
    <property type="evidence" value="ECO:0007669"/>
    <property type="project" value="UniProtKB-SubCell"/>
</dbReference>
<dbReference type="InterPro" id="IPR025949">
    <property type="entry name" value="PapC-like_C"/>
</dbReference>
<dbReference type="Proteomes" id="UP000246744">
    <property type="component" value="Unassembled WGS sequence"/>
</dbReference>
<dbReference type="Gene3D" id="3.10.20.410">
    <property type="match status" value="1"/>
</dbReference>
<sequence>MNTTSISNKKNHSRKQYFLLSTVAFCLQLAFQNNACAEEYRFDSKLLTGTNFEHHLDLDKFSQKDVAIPEGIQSVDISLNGEILETQLPVTFKKEAADSSSASPCLDAQLRKLLQLKPDTTHPLPVDECVFVEQLVKRANWHFEPSTLTLEFVVPQVSLFRQPRGFIPVSEWDSGEPVLFARHSTNYYHTENGDNTYNYLWSMVNLGANAGLWQARHQANLRYMDSNRAGNSYHWNAVRTWVQRPLPDISSQLSLGDNYTSSSMFGSLSFNGVKLETDQRMWPQGKRGYAPEVIGTATTNSRVVIKQQERVIYETTVPPGPFVINDLYNTKSNGDLHVDVIGADGRVSSFTVPYAAVPDSVRPGNFSYELSTGRVRNYYSVDNDFFEGVFQYGLNNSLTLNSGMRYAQNYQALLGGGVWASEAGAIALNTTWSHAKVEQGKSTSGWRAEVSYSKTFPTRTNLVLAAYRYSTSGYRDLQDVFGIRRENKTGSEWYSDTLKQRNRLAATMSQNMSEYGTLGFSASTTDYYGPRPRVSELQLSYSNNWRKLSYNLSAGRQRTSWDNSNIYSVNDADYSNSNYKRTTENVFSVNFSLPLEWRDTSSRVSMDLTQDKHSRTTTTTLSGSAGENNNLSYAIYGSASQYRNGQSGHDTSWGANLQDRTSVGAVNASWAQGQGYKQFGMGTNGTLAIHEKGVTYGPYASDTFALVHADGAKGAKIRNGQGSEIDAFGNAILPSLVPYRKNQVSLDTKTMDQNVEVNGGSERIVPYAGSVPRIDFETVAGSPALITARLSDGTLVPMGADVIDSKGKNIGMVGQGGMVYARLAEQEGVLKVQWGEGSASQCVIQYQLSNDQAASPLAQFESICKGSK</sequence>
<dbReference type="OrthoDB" id="6554712at2"/>
<dbReference type="Pfam" id="PF00577">
    <property type="entry name" value="Usher"/>
    <property type="match status" value="1"/>
</dbReference>
<dbReference type="InterPro" id="IPR037224">
    <property type="entry name" value="PapC_N_sf"/>
</dbReference>
<dbReference type="Gene3D" id="2.60.40.2070">
    <property type="match status" value="1"/>
</dbReference>
<organism evidence="12 13">
    <name type="scientific">Mangrovibacter plantisponsor</name>
    <dbReference type="NCBI Taxonomy" id="451513"/>
    <lineage>
        <taxon>Bacteria</taxon>
        <taxon>Pseudomonadati</taxon>
        <taxon>Pseudomonadota</taxon>
        <taxon>Gammaproteobacteria</taxon>
        <taxon>Enterobacterales</taxon>
        <taxon>Enterobacteriaceae</taxon>
        <taxon>Mangrovibacter</taxon>
    </lineage>
</organism>
<protein>
    <submittedName>
        <fullName evidence="12">Outer membrane usher protein</fullName>
    </submittedName>
</protein>
<dbReference type="NCBIfam" id="NF011784">
    <property type="entry name" value="PRK15248.1"/>
    <property type="match status" value="1"/>
</dbReference>
<dbReference type="GO" id="GO:0015473">
    <property type="term" value="F:fimbrial usher porin activity"/>
    <property type="evidence" value="ECO:0007669"/>
    <property type="project" value="InterPro"/>
</dbReference>